<organism evidence="3 4">
    <name type="scientific">Eleutherodactylus coqui</name>
    <name type="common">Puerto Rican coqui</name>
    <dbReference type="NCBI Taxonomy" id="57060"/>
    <lineage>
        <taxon>Eukaryota</taxon>
        <taxon>Metazoa</taxon>
        <taxon>Chordata</taxon>
        <taxon>Craniata</taxon>
        <taxon>Vertebrata</taxon>
        <taxon>Euteleostomi</taxon>
        <taxon>Amphibia</taxon>
        <taxon>Batrachia</taxon>
        <taxon>Anura</taxon>
        <taxon>Neobatrachia</taxon>
        <taxon>Hyloidea</taxon>
        <taxon>Eleutherodactylidae</taxon>
        <taxon>Eleutherodactylinae</taxon>
        <taxon>Eleutherodactylus</taxon>
        <taxon>Eleutherodactylus</taxon>
    </lineage>
</organism>
<feature type="compositionally biased region" description="Basic and acidic residues" evidence="2">
    <location>
        <begin position="266"/>
        <end position="303"/>
    </location>
</feature>
<feature type="region of interest" description="Disordered" evidence="2">
    <location>
        <begin position="434"/>
        <end position="471"/>
    </location>
</feature>
<evidence type="ECO:0008006" key="5">
    <source>
        <dbReference type="Google" id="ProtNLM"/>
    </source>
</evidence>
<dbReference type="AlphaFoldDB" id="A0A8J6FH84"/>
<keyword evidence="1" id="KW-0597">Phosphoprotein</keyword>
<dbReference type="OrthoDB" id="10060000at2759"/>
<evidence type="ECO:0000256" key="2">
    <source>
        <dbReference type="SAM" id="MobiDB-lite"/>
    </source>
</evidence>
<accession>A0A8J6FH84</accession>
<feature type="compositionally biased region" description="Basic and acidic residues" evidence="2">
    <location>
        <begin position="344"/>
        <end position="389"/>
    </location>
</feature>
<dbReference type="PANTHER" id="PTHR14429">
    <property type="entry name" value="FIBROSIN FAMILY MEMBER"/>
    <property type="match status" value="1"/>
</dbReference>
<sequence length="710" mass="80493">NQPIMYCQPHSGILIGTLSQASLLPPPMSPHVENHHSMTCRNRECQFDKYAPKLDNQYFRHTSFFPSYTSPMPGMPTMLPHSGPFSSLQGAFQPKTSNTLDVTSRPGAVHPTLLQKTPGVTDPYRTSVRKPGKWCAVHVQIAWQIYHHQQKMKMQMDPHKLDICGKLDLFSRPPAPGVFPGFPYPHDLARPLFSSTNSAHPGATAYGPSPHHSSFLPTSHLAAHNSLFAHKESPTLQSFTSPHEPWNRLHRTPPSFPTPPQWSKVADPERSSSVNNHERDREDKREISLAKDERDKERDILDKNRHHSNRSSPASAPVSHQISNLIRSNSQTSSDSLRQGSLGDRSKDIDRESVDRLRDVPSTEHKIKESRSPVKESSIHEKRTMEDGNKPVIQSVSPYGKQILSESLKLSSLGKETERKPELPADLQKIKSDVKVKEERKEDSDVLVVGSEPPHPVRTMEHQPPHPPTSLHGLSLHHSMAASMPIPMGSVHQMNNLNMLDRSRVMTPLMSMSPLTGRERLPHAGFAWDPVRDPLRDAYRTLDLQRRMDFHLRADSMHRYPTAPASFYDHERSYRDREPHDYSHEQLLEARREQERLRHADERERLHLREEIERARMHHMHSSPLESHLAHMPSFMPHLSSVPYPRLSPSSAMHNGILNRTPPTAALSAPPPLVPASNTRPASPRRTNPLTSSEARDFSPSRNPKEVEAR</sequence>
<feature type="compositionally biased region" description="Basic and acidic residues" evidence="2">
    <location>
        <begin position="434"/>
        <end position="444"/>
    </location>
</feature>
<gene>
    <name evidence="3" type="ORF">GDO78_007414</name>
</gene>
<evidence type="ECO:0000313" key="4">
    <source>
        <dbReference type="Proteomes" id="UP000770717"/>
    </source>
</evidence>
<evidence type="ECO:0000313" key="3">
    <source>
        <dbReference type="EMBL" id="KAG9487554.1"/>
    </source>
</evidence>
<feature type="region of interest" description="Disordered" evidence="2">
    <location>
        <begin position="234"/>
        <end position="395"/>
    </location>
</feature>
<dbReference type="Pfam" id="PF15336">
    <property type="entry name" value="Auts2"/>
    <property type="match status" value="2"/>
</dbReference>
<protein>
    <recommendedName>
        <fullName evidence="5">Fibrosin-like 1</fullName>
    </recommendedName>
</protein>
<proteinExistence type="predicted"/>
<feature type="compositionally biased region" description="Polar residues" evidence="2">
    <location>
        <begin position="310"/>
        <end position="339"/>
    </location>
</feature>
<name>A0A8J6FH84_ELECQ</name>
<dbReference type="InterPro" id="IPR023246">
    <property type="entry name" value="AUTS2"/>
</dbReference>
<feature type="non-terminal residue" evidence="3">
    <location>
        <position position="710"/>
    </location>
</feature>
<keyword evidence="4" id="KW-1185">Reference proteome</keyword>
<comment type="caution">
    <text evidence="3">The sequence shown here is derived from an EMBL/GenBank/DDBJ whole genome shotgun (WGS) entry which is preliminary data.</text>
</comment>
<dbReference type="PRINTS" id="PR02044">
    <property type="entry name" value="FIBROSIN1LPF"/>
</dbReference>
<reference evidence="3" key="1">
    <citation type="thesis" date="2020" institute="ProQuest LLC" country="789 East Eisenhower Parkway, Ann Arbor, MI, USA">
        <title>Comparative Genomics and Chromosome Evolution.</title>
        <authorList>
            <person name="Mudd A.B."/>
        </authorList>
    </citation>
    <scope>NUCLEOTIDE SEQUENCE</scope>
    <source>
        <strain evidence="3">HN-11 Male</strain>
        <tissue evidence="3">Kidney and liver</tissue>
    </source>
</reference>
<dbReference type="Proteomes" id="UP000770717">
    <property type="component" value="Unassembled WGS sequence"/>
</dbReference>
<evidence type="ECO:0000256" key="1">
    <source>
        <dbReference type="ARBA" id="ARBA00022553"/>
    </source>
</evidence>
<feature type="compositionally biased region" description="Basic and acidic residues" evidence="2">
    <location>
        <begin position="694"/>
        <end position="710"/>
    </location>
</feature>
<feature type="compositionally biased region" description="Polar residues" evidence="2">
    <location>
        <begin position="678"/>
        <end position="693"/>
    </location>
</feature>
<feature type="region of interest" description="Disordered" evidence="2">
    <location>
        <begin position="653"/>
        <end position="710"/>
    </location>
</feature>
<dbReference type="EMBL" id="WNTK01000003">
    <property type="protein sequence ID" value="KAG9487554.1"/>
    <property type="molecule type" value="Genomic_DNA"/>
</dbReference>
<dbReference type="PANTHER" id="PTHR14429:SF20">
    <property type="entry name" value="FIBROSIN-1-LIKE PROTEIN"/>
    <property type="match status" value="1"/>
</dbReference>